<protein>
    <submittedName>
        <fullName evidence="6">Uncharacterized protein</fullName>
    </submittedName>
</protein>
<comment type="subcellular location">
    <subcellularLocation>
        <location evidence="1">Nucleus</location>
    </subcellularLocation>
</comment>
<dbReference type="Proteomes" id="UP000682877">
    <property type="component" value="Chromosome 1"/>
</dbReference>
<name>A0A8S1ZK42_ARAAE</name>
<dbReference type="InterPro" id="IPR039747">
    <property type="entry name" value="RPABC4"/>
</dbReference>
<evidence type="ECO:0000313" key="6">
    <source>
        <dbReference type="EMBL" id="CAE5960143.1"/>
    </source>
</evidence>
<evidence type="ECO:0000256" key="5">
    <source>
        <dbReference type="ARBA" id="ARBA00025770"/>
    </source>
</evidence>
<evidence type="ECO:0000256" key="1">
    <source>
        <dbReference type="ARBA" id="ARBA00004123"/>
    </source>
</evidence>
<reference evidence="6" key="1">
    <citation type="submission" date="2021-01" db="EMBL/GenBank/DDBJ databases">
        <authorList>
            <person name="Bezrukov I."/>
        </authorList>
    </citation>
    <scope>NUCLEOTIDE SEQUENCE</scope>
</reference>
<comment type="similarity">
    <text evidence="5">Belongs to the archaeal Rpo12/eukaryotic RPC10 RNA polymerase subunit family.</text>
</comment>
<dbReference type="InterPro" id="IPR006591">
    <property type="entry name" value="RNAP_P/RPABC4"/>
</dbReference>
<evidence type="ECO:0000256" key="2">
    <source>
        <dbReference type="ARBA" id="ARBA00022723"/>
    </source>
</evidence>
<dbReference type="PANTHER" id="PTHR12056:SF2">
    <property type="entry name" value="GEO11084P1"/>
    <property type="match status" value="1"/>
</dbReference>
<keyword evidence="2" id="KW-0479">Metal-binding</keyword>
<dbReference type="GO" id="GO:0005666">
    <property type="term" value="C:RNA polymerase III complex"/>
    <property type="evidence" value="ECO:0007669"/>
    <property type="project" value="TreeGrafter"/>
</dbReference>
<sequence>MDHQQEPVDKQPELLVIYVCGDCGQENILKSGDVFQCRECGFRILYKKRILDKKGDRIGCVKY</sequence>
<dbReference type="Gene3D" id="2.20.28.30">
    <property type="entry name" value="RNA polymerase ii, chain L"/>
    <property type="match status" value="1"/>
</dbReference>
<keyword evidence="7" id="KW-1185">Reference proteome</keyword>
<evidence type="ECO:0000256" key="3">
    <source>
        <dbReference type="ARBA" id="ARBA00022833"/>
    </source>
</evidence>
<dbReference type="Pfam" id="PF03604">
    <property type="entry name" value="Zn_ribbon_RPAB4"/>
    <property type="match status" value="1"/>
</dbReference>
<accession>A0A8S1ZK42</accession>
<dbReference type="GO" id="GO:0005736">
    <property type="term" value="C:RNA polymerase I complex"/>
    <property type="evidence" value="ECO:0007669"/>
    <property type="project" value="TreeGrafter"/>
</dbReference>
<gene>
    <name evidence="6" type="ORF">AARE701A_LOCUS3600</name>
</gene>
<evidence type="ECO:0000313" key="7">
    <source>
        <dbReference type="Proteomes" id="UP000682877"/>
    </source>
</evidence>
<proteinExistence type="inferred from homology"/>
<keyword evidence="4" id="KW-0539">Nucleus</keyword>
<dbReference type="AlphaFoldDB" id="A0A8S1ZK42"/>
<dbReference type="InterPro" id="IPR029040">
    <property type="entry name" value="RPABC4/Spt4"/>
</dbReference>
<dbReference type="SUPFAM" id="SSF63393">
    <property type="entry name" value="RNA polymerase subunits"/>
    <property type="match status" value="1"/>
</dbReference>
<dbReference type="GO" id="GO:0005665">
    <property type="term" value="C:RNA polymerase II, core complex"/>
    <property type="evidence" value="ECO:0007669"/>
    <property type="project" value="TreeGrafter"/>
</dbReference>
<dbReference type="FunFam" id="2.20.28.30:FF:000002">
    <property type="entry name" value="DNA-directed RNA polymerases II, IV and V subunit 12"/>
    <property type="match status" value="1"/>
</dbReference>
<dbReference type="PANTHER" id="PTHR12056">
    <property type="entry name" value="DNA-DIRECTED RNA POLYMERASES I, II, AND III"/>
    <property type="match status" value="1"/>
</dbReference>
<dbReference type="SMART" id="SM00659">
    <property type="entry name" value="RPOLCX"/>
    <property type="match status" value="1"/>
</dbReference>
<dbReference type="GO" id="GO:0003677">
    <property type="term" value="F:DNA binding"/>
    <property type="evidence" value="ECO:0007669"/>
    <property type="project" value="InterPro"/>
</dbReference>
<dbReference type="GO" id="GO:0003899">
    <property type="term" value="F:DNA-directed RNA polymerase activity"/>
    <property type="evidence" value="ECO:0007669"/>
    <property type="project" value="InterPro"/>
</dbReference>
<dbReference type="EMBL" id="LR999451">
    <property type="protein sequence ID" value="CAE5960143.1"/>
    <property type="molecule type" value="Genomic_DNA"/>
</dbReference>
<organism evidence="6 7">
    <name type="scientific">Arabidopsis arenosa</name>
    <name type="common">Sand rock-cress</name>
    <name type="synonym">Cardaminopsis arenosa</name>
    <dbReference type="NCBI Taxonomy" id="38785"/>
    <lineage>
        <taxon>Eukaryota</taxon>
        <taxon>Viridiplantae</taxon>
        <taxon>Streptophyta</taxon>
        <taxon>Embryophyta</taxon>
        <taxon>Tracheophyta</taxon>
        <taxon>Spermatophyta</taxon>
        <taxon>Magnoliopsida</taxon>
        <taxon>eudicotyledons</taxon>
        <taxon>Gunneridae</taxon>
        <taxon>Pentapetalae</taxon>
        <taxon>rosids</taxon>
        <taxon>malvids</taxon>
        <taxon>Brassicales</taxon>
        <taxon>Brassicaceae</taxon>
        <taxon>Camelineae</taxon>
        <taxon>Arabidopsis</taxon>
    </lineage>
</organism>
<dbReference type="GO" id="GO:0008270">
    <property type="term" value="F:zinc ion binding"/>
    <property type="evidence" value="ECO:0007669"/>
    <property type="project" value="InterPro"/>
</dbReference>
<evidence type="ECO:0000256" key="4">
    <source>
        <dbReference type="ARBA" id="ARBA00023242"/>
    </source>
</evidence>
<dbReference type="GO" id="GO:0006351">
    <property type="term" value="P:DNA-templated transcription"/>
    <property type="evidence" value="ECO:0007669"/>
    <property type="project" value="InterPro"/>
</dbReference>
<keyword evidence="3" id="KW-0862">Zinc</keyword>